<dbReference type="InterPro" id="IPR051730">
    <property type="entry name" value="NASP-like"/>
</dbReference>
<comment type="caution">
    <text evidence="9">The sequence shown here is derived from an EMBL/GenBank/DDBJ whole genome shotgun (WGS) entry which is preliminary data.</text>
</comment>
<keyword evidence="7" id="KW-0175">Coiled coil</keyword>
<keyword evidence="5" id="KW-0539">Nucleus</keyword>
<accession>A0A1G4IK99</accession>
<dbReference type="GeneID" id="92378294"/>
<dbReference type="EMBL" id="CZPT02001910">
    <property type="protein sequence ID" value="SCU72776.1"/>
    <property type="molecule type" value="Genomic_DNA"/>
</dbReference>
<dbReference type="RefSeq" id="XP_067083236.1">
    <property type="nucleotide sequence ID" value="XM_067227135.1"/>
</dbReference>
<evidence type="ECO:0000256" key="4">
    <source>
        <dbReference type="ARBA" id="ARBA00022803"/>
    </source>
</evidence>
<evidence type="ECO:0000256" key="1">
    <source>
        <dbReference type="ARBA" id="ARBA00004123"/>
    </source>
</evidence>
<evidence type="ECO:0000313" key="10">
    <source>
        <dbReference type="Proteomes" id="UP000195570"/>
    </source>
</evidence>
<dbReference type="GO" id="GO:0034080">
    <property type="term" value="P:CENP-A containing chromatin assembly"/>
    <property type="evidence" value="ECO:0007669"/>
    <property type="project" value="TreeGrafter"/>
</dbReference>
<dbReference type="VEuPathDB" id="TriTrypDB:TEOVI_000435400"/>
<protein>
    <submittedName>
        <fullName evidence="9">Tetratricopeptide repeat, putative</fullName>
    </submittedName>
</protein>
<evidence type="ECO:0000256" key="2">
    <source>
        <dbReference type="ARBA" id="ARBA00008402"/>
    </source>
</evidence>
<dbReference type="PANTHER" id="PTHR15081:SF1">
    <property type="entry name" value="NUCLEAR AUTOANTIGENIC SPERM PROTEIN"/>
    <property type="match status" value="1"/>
</dbReference>
<keyword evidence="10" id="KW-1185">Reference proteome</keyword>
<feature type="coiled-coil region" evidence="7">
    <location>
        <begin position="173"/>
        <end position="200"/>
    </location>
</feature>
<dbReference type="Gene3D" id="1.25.40.10">
    <property type="entry name" value="Tetratricopeptide repeat domain"/>
    <property type="match status" value="1"/>
</dbReference>
<feature type="region of interest" description="Disordered" evidence="8">
    <location>
        <begin position="318"/>
        <end position="411"/>
    </location>
</feature>
<feature type="region of interest" description="Disordered" evidence="8">
    <location>
        <begin position="1"/>
        <end position="58"/>
    </location>
</feature>
<comment type="similarity">
    <text evidence="2">Belongs to the NASP family.</text>
</comment>
<evidence type="ECO:0000256" key="8">
    <source>
        <dbReference type="SAM" id="MobiDB-lite"/>
    </source>
</evidence>
<dbReference type="Proteomes" id="UP000195570">
    <property type="component" value="Unassembled WGS sequence"/>
</dbReference>
<feature type="repeat" description="TPR" evidence="6">
    <location>
        <begin position="221"/>
        <end position="254"/>
    </location>
</feature>
<keyword evidence="4 6" id="KW-0802">TPR repeat</keyword>
<gene>
    <name evidence="9" type="ORF">TEOVI_000435400</name>
</gene>
<organism evidence="9 10">
    <name type="scientific">Trypanosoma equiperdum</name>
    <dbReference type="NCBI Taxonomy" id="5694"/>
    <lineage>
        <taxon>Eukaryota</taxon>
        <taxon>Discoba</taxon>
        <taxon>Euglenozoa</taxon>
        <taxon>Kinetoplastea</taxon>
        <taxon>Metakinetoplastina</taxon>
        <taxon>Trypanosomatida</taxon>
        <taxon>Trypanosomatidae</taxon>
        <taxon>Trypanosoma</taxon>
    </lineage>
</organism>
<dbReference type="PANTHER" id="PTHR15081">
    <property type="entry name" value="NUCLEAR AUTOANTIGENIC SPERM PROTEIN NASP -RELATED"/>
    <property type="match status" value="1"/>
</dbReference>
<feature type="compositionally biased region" description="Low complexity" evidence="8">
    <location>
        <begin position="42"/>
        <end position="58"/>
    </location>
</feature>
<sequence>MSDPQQQQRVAEAAVRNDQGEQQLTGVKPGEKQASRQAEGTEASSSESNCSSESSEEIIPFNSEEEAVAMRAVGLELFNKHNYEEALDVQYRIVRYFENKYGATYPECGIYFLDYGLSQLRMIQSASSMEAALDPLDHDALEACFTNLDVARVCFQKQERSRGENDVEVQLRLAEVHNAIAQVQVEREAYEEALKEYESELFIYRYLEQEIPASLPYGRLAAVLYEIADCYMKEGDFEGAEERFIKAIEEIEKFPEGKVDPKLVEQMRELLEDAREMKDGRFKEIQEFIQEQFAVNETERLPTAHEFYGDVDEQQHPFVSRLPNDGECSALSMPQSNTNPVQWSEHSNSMSLSLFPSQVNGRSSEASNSQPVQHVVARRKPKPLQKQKVLEVESSGNVSTGSDMKRFRAES</sequence>
<dbReference type="GO" id="GO:0005654">
    <property type="term" value="C:nucleoplasm"/>
    <property type="evidence" value="ECO:0007669"/>
    <property type="project" value="TreeGrafter"/>
</dbReference>
<dbReference type="SUPFAM" id="SSF48452">
    <property type="entry name" value="TPR-like"/>
    <property type="match status" value="1"/>
</dbReference>
<dbReference type="InterPro" id="IPR019734">
    <property type="entry name" value="TPR_rpt"/>
</dbReference>
<dbReference type="AlphaFoldDB" id="A0A1G4IK99"/>
<evidence type="ECO:0000256" key="5">
    <source>
        <dbReference type="ARBA" id="ARBA00023242"/>
    </source>
</evidence>
<proteinExistence type="inferred from homology"/>
<keyword evidence="3" id="KW-0677">Repeat</keyword>
<name>A0A1G4IK99_TRYEQ</name>
<dbReference type="GO" id="GO:0042393">
    <property type="term" value="F:histone binding"/>
    <property type="evidence" value="ECO:0007669"/>
    <property type="project" value="TreeGrafter"/>
</dbReference>
<evidence type="ECO:0000256" key="3">
    <source>
        <dbReference type="ARBA" id="ARBA00022737"/>
    </source>
</evidence>
<dbReference type="FunFam" id="1.25.40.10:FF:002206">
    <property type="entry name" value="Uncharacterized protein"/>
    <property type="match status" value="1"/>
</dbReference>
<reference evidence="9" key="1">
    <citation type="submission" date="2016-09" db="EMBL/GenBank/DDBJ databases">
        <authorList>
            <person name="Hebert L."/>
            <person name="Moumen B."/>
        </authorList>
    </citation>
    <scope>NUCLEOTIDE SEQUENCE [LARGE SCALE GENOMIC DNA]</scope>
    <source>
        <strain evidence="9">OVI</strain>
    </source>
</reference>
<dbReference type="SMART" id="SM00028">
    <property type="entry name" value="TPR"/>
    <property type="match status" value="3"/>
</dbReference>
<evidence type="ECO:0000256" key="6">
    <source>
        <dbReference type="PROSITE-ProRule" id="PRU00339"/>
    </source>
</evidence>
<comment type="subcellular location">
    <subcellularLocation>
        <location evidence="1">Nucleus</location>
    </subcellularLocation>
</comment>
<dbReference type="PROSITE" id="PS50005">
    <property type="entry name" value="TPR"/>
    <property type="match status" value="1"/>
</dbReference>
<evidence type="ECO:0000313" key="9">
    <source>
        <dbReference type="EMBL" id="SCU72776.1"/>
    </source>
</evidence>
<dbReference type="InterPro" id="IPR011990">
    <property type="entry name" value="TPR-like_helical_dom_sf"/>
</dbReference>
<feature type="compositionally biased region" description="Basic residues" evidence="8">
    <location>
        <begin position="376"/>
        <end position="385"/>
    </location>
</feature>
<evidence type="ECO:0000256" key="7">
    <source>
        <dbReference type="SAM" id="Coils"/>
    </source>
</evidence>
<feature type="compositionally biased region" description="Polar residues" evidence="8">
    <location>
        <begin position="332"/>
        <end position="372"/>
    </location>
</feature>
<dbReference type="GO" id="GO:0006335">
    <property type="term" value="P:DNA replication-dependent chromatin assembly"/>
    <property type="evidence" value="ECO:0007669"/>
    <property type="project" value="TreeGrafter"/>
</dbReference>